<gene>
    <name evidence="1" type="ORF">RDI58_019424</name>
</gene>
<protein>
    <submittedName>
        <fullName evidence="1">Uncharacterized protein</fullName>
    </submittedName>
</protein>
<dbReference type="AlphaFoldDB" id="A0AAN8TBM1"/>
<organism evidence="1 2">
    <name type="scientific">Solanum bulbocastanum</name>
    <name type="common">Wild potato</name>
    <dbReference type="NCBI Taxonomy" id="147425"/>
    <lineage>
        <taxon>Eukaryota</taxon>
        <taxon>Viridiplantae</taxon>
        <taxon>Streptophyta</taxon>
        <taxon>Embryophyta</taxon>
        <taxon>Tracheophyta</taxon>
        <taxon>Spermatophyta</taxon>
        <taxon>Magnoliopsida</taxon>
        <taxon>eudicotyledons</taxon>
        <taxon>Gunneridae</taxon>
        <taxon>Pentapetalae</taxon>
        <taxon>asterids</taxon>
        <taxon>lamiids</taxon>
        <taxon>Solanales</taxon>
        <taxon>Solanaceae</taxon>
        <taxon>Solanoideae</taxon>
        <taxon>Solaneae</taxon>
        <taxon>Solanum</taxon>
    </lineage>
</organism>
<proteinExistence type="predicted"/>
<dbReference type="Proteomes" id="UP001371456">
    <property type="component" value="Unassembled WGS sequence"/>
</dbReference>
<evidence type="ECO:0000313" key="2">
    <source>
        <dbReference type="Proteomes" id="UP001371456"/>
    </source>
</evidence>
<name>A0AAN8TBM1_SOLBU</name>
<dbReference type="EMBL" id="JBANQN010000008">
    <property type="protein sequence ID" value="KAK6781628.1"/>
    <property type="molecule type" value="Genomic_DNA"/>
</dbReference>
<comment type="caution">
    <text evidence="1">The sequence shown here is derived from an EMBL/GenBank/DDBJ whole genome shotgun (WGS) entry which is preliminary data.</text>
</comment>
<keyword evidence="2" id="KW-1185">Reference proteome</keyword>
<accession>A0AAN8TBM1</accession>
<reference evidence="1 2" key="1">
    <citation type="submission" date="2024-02" db="EMBL/GenBank/DDBJ databases">
        <title>de novo genome assembly of Solanum bulbocastanum strain 11H21.</title>
        <authorList>
            <person name="Hosaka A.J."/>
        </authorList>
    </citation>
    <scope>NUCLEOTIDE SEQUENCE [LARGE SCALE GENOMIC DNA]</scope>
    <source>
        <tissue evidence="1">Young leaves</tissue>
    </source>
</reference>
<evidence type="ECO:0000313" key="1">
    <source>
        <dbReference type="EMBL" id="KAK6781628.1"/>
    </source>
</evidence>
<sequence>MPSIDHPPELPSLKKTLMLIQSNRLLLQTMVNTS</sequence>